<dbReference type="Gene3D" id="1.20.1640.10">
    <property type="entry name" value="Multidrug efflux transporter AcrB transmembrane domain"/>
    <property type="match status" value="2"/>
</dbReference>
<keyword evidence="1" id="KW-0472">Membrane</keyword>
<dbReference type="Gene3D" id="3.30.70.1320">
    <property type="entry name" value="Multidrug efflux transporter AcrB pore domain like"/>
    <property type="match status" value="1"/>
</dbReference>
<proteinExistence type="predicted"/>
<dbReference type="InterPro" id="IPR027463">
    <property type="entry name" value="AcrB_DN_DC_subdom"/>
</dbReference>
<feature type="transmembrane region" description="Helical" evidence="1">
    <location>
        <begin position="527"/>
        <end position="546"/>
    </location>
</feature>
<dbReference type="InterPro" id="IPR001036">
    <property type="entry name" value="Acrflvin-R"/>
</dbReference>
<keyword evidence="3" id="KW-1185">Reference proteome</keyword>
<keyword evidence="1" id="KW-0812">Transmembrane</keyword>
<keyword evidence="1" id="KW-1133">Transmembrane helix</keyword>
<dbReference type="SUPFAM" id="SSF82714">
    <property type="entry name" value="Multidrug efflux transporter AcrB TolC docking domain, DN and DC subdomains"/>
    <property type="match status" value="2"/>
</dbReference>
<dbReference type="Proteomes" id="UP000198393">
    <property type="component" value="Unassembled WGS sequence"/>
</dbReference>
<dbReference type="AlphaFoldDB" id="A0A239LM02"/>
<protein>
    <submittedName>
        <fullName evidence="2">Multidrug efflux pump subunit AcrB</fullName>
    </submittedName>
</protein>
<reference evidence="2 3" key="1">
    <citation type="submission" date="2017-06" db="EMBL/GenBank/DDBJ databases">
        <authorList>
            <person name="Kim H.J."/>
            <person name="Triplett B.A."/>
        </authorList>
    </citation>
    <scope>NUCLEOTIDE SEQUENCE [LARGE SCALE GENOMIC DNA]</scope>
    <source>
        <strain evidence="2 3">DSM 19307</strain>
    </source>
</reference>
<dbReference type="PANTHER" id="PTHR32063:SF33">
    <property type="entry name" value="RND SUPERFAMILY EFFLUX PUMP PERMEASE COMPONENT"/>
    <property type="match status" value="1"/>
</dbReference>
<feature type="transmembrane region" description="Helical" evidence="1">
    <location>
        <begin position="429"/>
        <end position="450"/>
    </location>
</feature>
<dbReference type="RefSeq" id="WP_089357998.1">
    <property type="nucleotide sequence ID" value="NZ_FZPD01000005.1"/>
</dbReference>
<dbReference type="GO" id="GO:0005886">
    <property type="term" value="C:plasma membrane"/>
    <property type="evidence" value="ECO:0007669"/>
    <property type="project" value="TreeGrafter"/>
</dbReference>
<dbReference type="Pfam" id="PF00873">
    <property type="entry name" value="ACR_tran"/>
    <property type="match status" value="1"/>
</dbReference>
<feature type="transmembrane region" description="Helical" evidence="1">
    <location>
        <begin position="969"/>
        <end position="987"/>
    </location>
</feature>
<evidence type="ECO:0000256" key="1">
    <source>
        <dbReference type="SAM" id="Phobius"/>
    </source>
</evidence>
<sequence length="1067" mass="119295">MSTIKGLIEYFVKYPILANILIALTLVGGVVSLINTKKSFFPTLADKNITVSVSYPGASPDEMEEGVTLKIEEALKGVIGIYQVTSTSSENFANINIQKIDGYDIDELYTDVKNAVDGISSFPAGAEKPIIVKQKSRTTAQWLALTGDVDLATLKQFAEDIEDELLATGVISQVGISGFPPLEISIEVAEDVLRRYNLTFTEVANAVRVNNRDVSAGSVKTSTEEILIRARSKDTDADKIGDIVIRSNDNGQNLLLRDIATIEEKFADQPNKSFLSGERAVFVEVRRLEREDLEQISLTVNNYVEEFNERNDAVKLTMTWDFMSMLNQRLDMLTSNGMIGLLLVLISLGLFLSLRLSFWVAWGIPSSFLGMFILGTFVGLTINMISLFGMILVIGILVDDGIVIAENIYSHFEKHGNPIKAAVQGTMEVVPAVFTSILTTMVAFTPLLLLTGGFEMLRDMAIVVIFSLGFSLIEAFFVLPAHLSSKHVLSVKKEDTRSFRIRSFLNGIIDYLRYKVYGKALQFTMKFRAVSVSIVIAFILIIVGMMKGGIIPSTLFPPIAFNSVNVEIAFKPGEREDKVEAYLKRFEEAVWRVNDQLKKEAGTDKTIVRHTFTSIGSSSFESGSHTGFVNIFHEELDEFDLNQYDLINKMRAEIGPVPEAEKFAIGGRSRWGKPVSVRILGKNYEELAVAKEFLIEELDQMPALKDVTDDIPIGNREVQLDLMSQAYFLGLTNSDITQQLRQGFFGEEVQRFMKGNDEIRVWVRYPKEDRKSIEQLETVKIKDGGKEYPLTQLANYEINRGVSGIKHYEASRSVTVEADMVDPFGDANVILEKVEKDIVPKMLAKFPTVKVDYGGQAEERSRSAGEMATFFVGAFVCILFILMINFRSFYQAVLVLMMVPLGWFSGILGHGIETWISATPKPVSMLSLWGMIALMGVIINDAVVFLSKFNTLVKEEGQSVYQAAYNAGIARFRPIMLTSLTTVLGLYPLIKETSFQAQFLIPMAISVAYGVLFGTIIILLFFPVFILIANDLRRYAKWLWTGDKPSREDVERVLIDERRMEEYKESA</sequence>
<organism evidence="2 3">
    <name type="scientific">Ekhidna lutea</name>
    <dbReference type="NCBI Taxonomy" id="447679"/>
    <lineage>
        <taxon>Bacteria</taxon>
        <taxon>Pseudomonadati</taxon>
        <taxon>Bacteroidota</taxon>
        <taxon>Cytophagia</taxon>
        <taxon>Cytophagales</taxon>
        <taxon>Reichenbachiellaceae</taxon>
        <taxon>Ekhidna</taxon>
    </lineage>
</organism>
<feature type="transmembrane region" description="Helical" evidence="1">
    <location>
        <begin position="333"/>
        <end position="353"/>
    </location>
</feature>
<dbReference type="SUPFAM" id="SSF82866">
    <property type="entry name" value="Multidrug efflux transporter AcrB transmembrane domain"/>
    <property type="match status" value="2"/>
</dbReference>
<dbReference type="SUPFAM" id="SSF82693">
    <property type="entry name" value="Multidrug efflux transporter AcrB pore domain, PN1, PN2, PC1 and PC2 subdomains"/>
    <property type="match status" value="1"/>
</dbReference>
<name>A0A239LM02_EKHLU</name>
<dbReference type="GO" id="GO:0042910">
    <property type="term" value="F:xenobiotic transmembrane transporter activity"/>
    <property type="evidence" value="ECO:0007669"/>
    <property type="project" value="TreeGrafter"/>
</dbReference>
<feature type="transmembrane region" description="Helical" evidence="1">
    <location>
        <begin position="868"/>
        <end position="886"/>
    </location>
</feature>
<feature type="transmembrane region" description="Helical" evidence="1">
    <location>
        <begin position="12"/>
        <end position="34"/>
    </location>
</feature>
<dbReference type="Gene3D" id="3.30.70.1440">
    <property type="entry name" value="Multidrug efflux transporter AcrB pore domain"/>
    <property type="match status" value="1"/>
</dbReference>
<dbReference type="PANTHER" id="PTHR32063">
    <property type="match status" value="1"/>
</dbReference>
<accession>A0A239LM02</accession>
<dbReference type="PRINTS" id="PR00702">
    <property type="entry name" value="ACRIFLAVINRP"/>
</dbReference>
<evidence type="ECO:0000313" key="3">
    <source>
        <dbReference type="Proteomes" id="UP000198393"/>
    </source>
</evidence>
<feature type="transmembrane region" description="Helical" evidence="1">
    <location>
        <begin position="462"/>
        <end position="483"/>
    </location>
</feature>
<feature type="transmembrane region" description="Helical" evidence="1">
    <location>
        <begin position="999"/>
        <end position="1029"/>
    </location>
</feature>
<feature type="transmembrane region" description="Helical" evidence="1">
    <location>
        <begin position="892"/>
        <end position="916"/>
    </location>
</feature>
<feature type="transmembrane region" description="Helical" evidence="1">
    <location>
        <begin position="387"/>
        <end position="409"/>
    </location>
</feature>
<feature type="transmembrane region" description="Helical" evidence="1">
    <location>
        <begin position="928"/>
        <end position="949"/>
    </location>
</feature>
<dbReference type="Gene3D" id="3.30.70.1430">
    <property type="entry name" value="Multidrug efflux transporter AcrB pore domain"/>
    <property type="match status" value="2"/>
</dbReference>
<gene>
    <name evidence="2" type="ORF">SAMN05421640_3337</name>
</gene>
<dbReference type="Gene3D" id="3.30.2090.10">
    <property type="entry name" value="Multidrug efflux transporter AcrB TolC docking domain, DN and DC subdomains"/>
    <property type="match status" value="2"/>
</dbReference>
<dbReference type="EMBL" id="FZPD01000005">
    <property type="protein sequence ID" value="SNT30908.1"/>
    <property type="molecule type" value="Genomic_DNA"/>
</dbReference>
<evidence type="ECO:0000313" key="2">
    <source>
        <dbReference type="EMBL" id="SNT30908.1"/>
    </source>
</evidence>
<dbReference type="OrthoDB" id="9798415at2"/>